<evidence type="ECO:0000313" key="2">
    <source>
        <dbReference type="Proteomes" id="UP000789901"/>
    </source>
</evidence>
<sequence>YSLETNGSVEIAEEINSFSNTFGKDIVETSFPCEININKAYYEAWKEIIKIDKNMSKYKI</sequence>
<name>A0ABN7X0V1_GIGMA</name>
<keyword evidence="2" id="KW-1185">Reference proteome</keyword>
<evidence type="ECO:0000313" key="1">
    <source>
        <dbReference type="EMBL" id="CAG8844726.1"/>
    </source>
</evidence>
<accession>A0ABN7X0V1</accession>
<dbReference type="EMBL" id="CAJVQB010076897">
    <property type="protein sequence ID" value="CAG8844726.1"/>
    <property type="molecule type" value="Genomic_DNA"/>
</dbReference>
<protein>
    <submittedName>
        <fullName evidence="1">3840_t:CDS:1</fullName>
    </submittedName>
</protein>
<organism evidence="1 2">
    <name type="scientific">Gigaspora margarita</name>
    <dbReference type="NCBI Taxonomy" id="4874"/>
    <lineage>
        <taxon>Eukaryota</taxon>
        <taxon>Fungi</taxon>
        <taxon>Fungi incertae sedis</taxon>
        <taxon>Mucoromycota</taxon>
        <taxon>Glomeromycotina</taxon>
        <taxon>Glomeromycetes</taxon>
        <taxon>Diversisporales</taxon>
        <taxon>Gigasporaceae</taxon>
        <taxon>Gigaspora</taxon>
    </lineage>
</organism>
<gene>
    <name evidence="1" type="ORF">GMARGA_LOCUS37261</name>
</gene>
<dbReference type="Proteomes" id="UP000789901">
    <property type="component" value="Unassembled WGS sequence"/>
</dbReference>
<reference evidence="1 2" key="1">
    <citation type="submission" date="2021-06" db="EMBL/GenBank/DDBJ databases">
        <authorList>
            <person name="Kallberg Y."/>
            <person name="Tangrot J."/>
            <person name="Rosling A."/>
        </authorList>
    </citation>
    <scope>NUCLEOTIDE SEQUENCE [LARGE SCALE GENOMIC DNA]</scope>
    <source>
        <strain evidence="1 2">120-4 pot B 10/14</strain>
    </source>
</reference>
<comment type="caution">
    <text evidence="1">The sequence shown here is derived from an EMBL/GenBank/DDBJ whole genome shotgun (WGS) entry which is preliminary data.</text>
</comment>
<feature type="non-terminal residue" evidence="1">
    <location>
        <position position="1"/>
    </location>
</feature>
<proteinExistence type="predicted"/>